<reference evidence="3 4" key="1">
    <citation type="submission" date="2022-02" db="EMBL/GenBank/DDBJ databases">
        <title>Draft genome sequence of Mezorhizobium retamae strain IRAMC:0171 isolated from Retama raetam nodules.</title>
        <authorList>
            <person name="Bengaied R."/>
            <person name="Sbissi I."/>
            <person name="Huber K."/>
            <person name="Ghodbane F."/>
            <person name="Nouioui I."/>
            <person name="Tarhouni M."/>
            <person name="Gtari M."/>
        </authorList>
    </citation>
    <scope>NUCLEOTIDE SEQUENCE [LARGE SCALE GENOMIC DNA]</scope>
    <source>
        <strain evidence="3 4">IRAMC:0171</strain>
    </source>
</reference>
<name>A0ABS9QKL3_9HYPH</name>
<organism evidence="3 4">
    <name type="scientific">Mesorhizobium retamae</name>
    <dbReference type="NCBI Taxonomy" id="2912854"/>
    <lineage>
        <taxon>Bacteria</taxon>
        <taxon>Pseudomonadati</taxon>
        <taxon>Pseudomonadota</taxon>
        <taxon>Alphaproteobacteria</taxon>
        <taxon>Hyphomicrobiales</taxon>
        <taxon>Phyllobacteriaceae</taxon>
        <taxon>Mesorhizobium</taxon>
    </lineage>
</organism>
<feature type="compositionally biased region" description="Polar residues" evidence="1">
    <location>
        <begin position="859"/>
        <end position="869"/>
    </location>
</feature>
<proteinExistence type="predicted"/>
<gene>
    <name evidence="3" type="ORF">L4923_20270</name>
</gene>
<evidence type="ECO:0000313" key="3">
    <source>
        <dbReference type="EMBL" id="MCG7507373.1"/>
    </source>
</evidence>
<evidence type="ECO:0000256" key="1">
    <source>
        <dbReference type="SAM" id="MobiDB-lite"/>
    </source>
</evidence>
<keyword evidence="4" id="KW-1185">Reference proteome</keyword>
<dbReference type="InterPro" id="IPR036680">
    <property type="entry name" value="SPOR-like_sf"/>
</dbReference>
<dbReference type="EMBL" id="JAKREW010000023">
    <property type="protein sequence ID" value="MCG7507373.1"/>
    <property type="molecule type" value="Genomic_DNA"/>
</dbReference>
<dbReference type="Pfam" id="PF05036">
    <property type="entry name" value="SPOR"/>
    <property type="match status" value="1"/>
</dbReference>
<feature type="region of interest" description="Disordered" evidence="1">
    <location>
        <begin position="456"/>
        <end position="491"/>
    </location>
</feature>
<feature type="region of interest" description="Disordered" evidence="1">
    <location>
        <begin position="771"/>
        <end position="909"/>
    </location>
</feature>
<feature type="compositionally biased region" description="Low complexity" evidence="1">
    <location>
        <begin position="882"/>
        <end position="899"/>
    </location>
</feature>
<dbReference type="Proteomes" id="UP001201701">
    <property type="component" value="Unassembled WGS sequence"/>
</dbReference>
<accession>A0ABS9QKL3</accession>
<feature type="compositionally biased region" description="Low complexity" evidence="1">
    <location>
        <begin position="844"/>
        <end position="854"/>
    </location>
</feature>
<sequence length="1016" mass="105841">MADRTQARVANHNDIASDDPFAELTRIMGFDPREPVQRQAASQPAAGQAEDFDIDLEKELMGEFDAYEEEPATAPQSLAAIPSLSGKPAAVEVADDEFIAPMEQHATEPALPAVAGPVEDDAPDFDFAVAAAGMDEQAFDAVVAGEDEPETELAPSDQQFEDYEAAMRDVDFGDLDLADEALVEQPVTSIEPIVAAPEPVAAGSVSGTADANFAGDDFDTHFDNAMADVEVELSAPEEVAVAEAEPAEFEDERSAQQEQPFMSTFGHHAQPADVVADSEPDFDIDLDDAFNDEDEALAVAAAEPEAIEAVAAVAAEPVAETPSVAAQDRSLEDELNALLGRMTARPAAPVASAEAWKPQFAATPAEQPAYESDLDTSLMTELAAADFEAEEPSSKAEDDIDFDTAAFEAAMTGGLDSLDEEPVQQAEEDPVEALKWAAPAVAAAAATATFAQPMRAWSRGNPTAPTQQPYSSQPYSASVQQFSAPAPAQPAIQAEPPVVAAAPQPAAPPVAQSWHKPAPSAASREEVPDIETMDVPERVVALADDLDIPEVPFEQDKPETSNFDELDAEFSTLLNEMLPDDSAAAAKAGSRHDGDGHDHRSERIEMPAYADSTQAAAAAAAYANLGQGYDPQSPARGKPVAGQFADDGFDYDPDLEEGMTIPEAAAAEANEAPRRRGLLVAALVGAVAVVGGVGAFAFSFGGGSGSEAPAIVKADNQPMKVKPENPGGIVIPNQDNKVYDAVAKGARPATPTQPKLVANAEEPVDVVAKEQAEQAERTAAFAGTDDSEGDAQSAAQTPAKSEDRVAQIAQENAGTQEGALVTPRKVRTMVVKPDGTLAPREEPAAAPIAASEPADPTPQRVSQDQTGTVPQAAGAGDQPALKPAKPSTVAATPSAAPVAPQRPSDQPVDIAGEVKPQAAQQQQVASAQPQAPAAAPGGWSMQIASQPTVEGAQSTYQDLARRYSNVLAGRSANIVKADVAGKGTFYRVRVMAQSRDDAIKLCTSYKAAGGNCFVSK</sequence>
<feature type="domain" description="SPOR" evidence="2">
    <location>
        <begin position="935"/>
        <end position="1015"/>
    </location>
</feature>
<evidence type="ECO:0000259" key="2">
    <source>
        <dbReference type="Pfam" id="PF05036"/>
    </source>
</evidence>
<dbReference type="Gene3D" id="3.30.70.1070">
    <property type="entry name" value="Sporulation related repeat"/>
    <property type="match status" value="1"/>
</dbReference>
<feature type="region of interest" description="Disordered" evidence="1">
    <location>
        <begin position="31"/>
        <end position="50"/>
    </location>
</feature>
<comment type="caution">
    <text evidence="3">The sequence shown here is derived from an EMBL/GenBank/DDBJ whole genome shotgun (WGS) entry which is preliminary data.</text>
</comment>
<protein>
    <submittedName>
        <fullName evidence="3">SPOR domain-containing protein</fullName>
    </submittedName>
</protein>
<evidence type="ECO:0000313" key="4">
    <source>
        <dbReference type="Proteomes" id="UP001201701"/>
    </source>
</evidence>
<feature type="region of interest" description="Disordered" evidence="1">
    <location>
        <begin position="508"/>
        <end position="527"/>
    </location>
</feature>
<dbReference type="InterPro" id="IPR007730">
    <property type="entry name" value="SPOR-like_dom"/>
</dbReference>
<dbReference type="RefSeq" id="WP_239368452.1">
    <property type="nucleotide sequence ID" value="NZ_JAKREW010000023.1"/>
</dbReference>